<dbReference type="Pfam" id="PF07731">
    <property type="entry name" value="Cu-oxidase_2"/>
    <property type="match status" value="1"/>
</dbReference>
<dbReference type="InterPro" id="IPR045087">
    <property type="entry name" value="Cu-oxidase_fam"/>
</dbReference>
<dbReference type="GeneID" id="18166988"/>
<dbReference type="PANTHER" id="PTHR11709">
    <property type="entry name" value="MULTI-COPPER OXIDASE"/>
    <property type="match status" value="1"/>
</dbReference>
<name>G3JFL9_CORMM</name>
<accession>G3JFL9</accession>
<dbReference type="STRING" id="983644.G3JFL9"/>
<feature type="chain" id="PRO_5003446086" evidence="7">
    <location>
        <begin position="20"/>
        <end position="583"/>
    </location>
</feature>
<organism evidence="11 12">
    <name type="scientific">Cordyceps militaris (strain CM01)</name>
    <name type="common">Caterpillar fungus</name>
    <dbReference type="NCBI Taxonomy" id="983644"/>
    <lineage>
        <taxon>Eukaryota</taxon>
        <taxon>Fungi</taxon>
        <taxon>Dikarya</taxon>
        <taxon>Ascomycota</taxon>
        <taxon>Pezizomycotina</taxon>
        <taxon>Sordariomycetes</taxon>
        <taxon>Hypocreomycetidae</taxon>
        <taxon>Hypocreales</taxon>
        <taxon>Cordycipitaceae</taxon>
        <taxon>Cordyceps</taxon>
    </lineage>
</organism>
<evidence type="ECO:0000259" key="8">
    <source>
        <dbReference type="Pfam" id="PF00394"/>
    </source>
</evidence>
<dbReference type="Pfam" id="PF07732">
    <property type="entry name" value="Cu-oxidase_3"/>
    <property type="match status" value="1"/>
</dbReference>
<comment type="similarity">
    <text evidence="1">Belongs to the multicopper oxidase family.</text>
</comment>
<evidence type="ECO:0000256" key="2">
    <source>
        <dbReference type="ARBA" id="ARBA00022723"/>
    </source>
</evidence>
<evidence type="ECO:0000256" key="4">
    <source>
        <dbReference type="ARBA" id="ARBA00023002"/>
    </source>
</evidence>
<evidence type="ECO:0000256" key="6">
    <source>
        <dbReference type="ARBA" id="ARBA00023180"/>
    </source>
</evidence>
<evidence type="ECO:0000256" key="5">
    <source>
        <dbReference type="ARBA" id="ARBA00023008"/>
    </source>
</evidence>
<reference evidence="11 12" key="1">
    <citation type="journal article" date="2011" name="Genome Biol.">
        <title>Genome sequence of the insect pathogenic fungus Cordyceps militaris, a valued traditional Chinese medicine.</title>
        <authorList>
            <person name="Zheng P."/>
            <person name="Xia Y."/>
            <person name="Xiao G."/>
            <person name="Xiong C."/>
            <person name="Hu X."/>
            <person name="Zhang S."/>
            <person name="Zheng H."/>
            <person name="Huang Y."/>
            <person name="Zhou Y."/>
            <person name="Wang S."/>
            <person name="Zhao G.P."/>
            <person name="Liu X."/>
            <person name="St Leger R.J."/>
            <person name="Wang C."/>
        </authorList>
    </citation>
    <scope>NUCLEOTIDE SEQUENCE [LARGE SCALE GENOMIC DNA]</scope>
    <source>
        <strain evidence="11 12">CM01</strain>
    </source>
</reference>
<evidence type="ECO:0000256" key="1">
    <source>
        <dbReference type="ARBA" id="ARBA00010609"/>
    </source>
</evidence>
<dbReference type="RefSeq" id="XP_006670176.1">
    <property type="nucleotide sequence ID" value="XM_006670113.1"/>
</dbReference>
<dbReference type="PANTHER" id="PTHR11709:SF502">
    <property type="entry name" value="MULTICOPPER OXIDASE"/>
    <property type="match status" value="1"/>
</dbReference>
<gene>
    <name evidence="11" type="ORF">CCM_04968</name>
</gene>
<evidence type="ECO:0000256" key="3">
    <source>
        <dbReference type="ARBA" id="ARBA00022729"/>
    </source>
</evidence>
<dbReference type="PROSITE" id="PS00079">
    <property type="entry name" value="MULTICOPPER_OXIDASE1"/>
    <property type="match status" value="1"/>
</dbReference>
<keyword evidence="5" id="KW-0186">Copper</keyword>
<feature type="domain" description="Plastocyanin-like" evidence="9">
    <location>
        <begin position="423"/>
        <end position="545"/>
    </location>
</feature>
<keyword evidence="12" id="KW-1185">Reference proteome</keyword>
<dbReference type="KEGG" id="cmt:CCM_04968"/>
<evidence type="ECO:0000256" key="7">
    <source>
        <dbReference type="SAM" id="SignalP"/>
    </source>
</evidence>
<dbReference type="Gene3D" id="2.60.40.420">
    <property type="entry name" value="Cupredoxins - blue copper proteins"/>
    <property type="match status" value="3"/>
</dbReference>
<dbReference type="GO" id="GO:0016491">
    <property type="term" value="F:oxidoreductase activity"/>
    <property type="evidence" value="ECO:0007669"/>
    <property type="project" value="UniProtKB-KW"/>
</dbReference>
<dbReference type="EMBL" id="JH126401">
    <property type="protein sequence ID" value="EGX93593.1"/>
    <property type="molecule type" value="Genomic_DNA"/>
</dbReference>
<dbReference type="OMA" id="QAWQGIF"/>
<dbReference type="Pfam" id="PF00394">
    <property type="entry name" value="Cu-oxidase"/>
    <property type="match status" value="1"/>
</dbReference>
<dbReference type="InterPro" id="IPR002355">
    <property type="entry name" value="Cu_oxidase_Cu_BS"/>
</dbReference>
<dbReference type="InterPro" id="IPR011707">
    <property type="entry name" value="Cu-oxidase-like_N"/>
</dbReference>
<sequence>MRSPFFLFFPLLTVASCNSLLSRAACSGNTATTRSQWCDFSIDTNWYDEVPDTGVVREYFFDLEQVTASPDGFARTVYAFNGVVPGPTIEADWGDTVVIHVSNNLTLAQNGTSIHFHGIRQNYTNEMDGVTAVTQCPLHAGGSMTYTWRATQYGTSWYHSHIGLQAWDGAAGAILINGPATANYDVDVGTILLADWTHRTADELYTSALTSGPPFLTNGLINGTNTWNNSGTVVGHRFNASFTAGKTHRLRLINGALDTHFKFTIDNHTMTVIAADFVPIVPYQTTVLDIGMGTSQLRQLTANETPANDVIQLGQRYDVVVSADQESVAENFWLRALPQVACSNSDNPDDIRGIIYYGSEPSTPSTSVWSYVDGCIDEPVASLVPHVALSAGVQDQSDLEQVSLLPTDNVVLWALNNTSFYADWQNPTLLQLYNNATNYTTRSHVISLDEADKWVYVIIEAQNAVPHPIHLHGHDFSLVAQGSGSFDAATDLFDLTNPMRRDVAMLPGSGHLVLAFKTDNPGAWLMHCHIGWHTNMGLALQFVERLEEARGLINYEFLNNTCANWGEYTALATLEQGIYDDGI</sequence>
<dbReference type="InterPro" id="IPR001117">
    <property type="entry name" value="Cu-oxidase_2nd"/>
</dbReference>
<dbReference type="GO" id="GO:0005507">
    <property type="term" value="F:copper ion binding"/>
    <property type="evidence" value="ECO:0007669"/>
    <property type="project" value="InterPro"/>
</dbReference>
<evidence type="ECO:0000313" key="12">
    <source>
        <dbReference type="Proteomes" id="UP000001610"/>
    </source>
</evidence>
<feature type="signal peptide" evidence="7">
    <location>
        <begin position="1"/>
        <end position="19"/>
    </location>
</feature>
<keyword evidence="2" id="KW-0479">Metal-binding</keyword>
<dbReference type="PROSITE" id="PS51257">
    <property type="entry name" value="PROKAR_LIPOPROTEIN"/>
    <property type="match status" value="1"/>
</dbReference>
<proteinExistence type="inferred from homology"/>
<feature type="domain" description="Plastocyanin-like" evidence="8">
    <location>
        <begin position="190"/>
        <end position="307"/>
    </location>
</feature>
<evidence type="ECO:0000259" key="10">
    <source>
        <dbReference type="Pfam" id="PF07732"/>
    </source>
</evidence>
<dbReference type="InterPro" id="IPR008972">
    <property type="entry name" value="Cupredoxin"/>
</dbReference>
<dbReference type="eggNOG" id="KOG1263">
    <property type="taxonomic scope" value="Eukaryota"/>
</dbReference>
<dbReference type="AlphaFoldDB" id="G3JFL9"/>
<keyword evidence="3 7" id="KW-0732">Signal</keyword>
<dbReference type="HOGENOM" id="CLU_006504_3_2_1"/>
<dbReference type="CDD" id="cd13880">
    <property type="entry name" value="CuRO_2_MaLCC_like"/>
    <property type="match status" value="1"/>
</dbReference>
<keyword evidence="6" id="KW-0325">Glycoprotein</keyword>
<dbReference type="PROSITE" id="PS00080">
    <property type="entry name" value="MULTICOPPER_OXIDASE2"/>
    <property type="match status" value="1"/>
</dbReference>
<evidence type="ECO:0000313" key="11">
    <source>
        <dbReference type="EMBL" id="EGX93593.1"/>
    </source>
</evidence>
<evidence type="ECO:0000259" key="9">
    <source>
        <dbReference type="Pfam" id="PF07731"/>
    </source>
</evidence>
<keyword evidence="4" id="KW-0560">Oxidoreductase</keyword>
<dbReference type="FunFam" id="2.60.40.420:FF:000021">
    <property type="entry name" value="Extracellular dihydrogeodin oxidase/laccase"/>
    <property type="match status" value="1"/>
</dbReference>
<dbReference type="VEuPathDB" id="FungiDB:CCM_04968"/>
<dbReference type="InterPro" id="IPR033138">
    <property type="entry name" value="Cu_oxidase_CS"/>
</dbReference>
<dbReference type="CDD" id="cd13901">
    <property type="entry name" value="CuRO_3_MaLCC_like"/>
    <property type="match status" value="1"/>
</dbReference>
<protein>
    <submittedName>
        <fullName evidence="11">Multicopper oxidase, type 3</fullName>
    </submittedName>
</protein>
<dbReference type="OrthoDB" id="2121828at2759"/>
<dbReference type="Proteomes" id="UP000001610">
    <property type="component" value="Unassembled WGS sequence"/>
</dbReference>
<dbReference type="InParanoid" id="G3JFL9"/>
<dbReference type="SUPFAM" id="SSF49503">
    <property type="entry name" value="Cupredoxins"/>
    <property type="match status" value="3"/>
</dbReference>
<feature type="domain" description="Plastocyanin-like" evidence="10">
    <location>
        <begin position="64"/>
        <end position="179"/>
    </location>
</feature>
<dbReference type="InterPro" id="IPR011706">
    <property type="entry name" value="Cu-oxidase_C"/>
</dbReference>